<gene>
    <name evidence="6" type="ORF">H4683_001022</name>
</gene>
<protein>
    <submittedName>
        <fullName evidence="6">Uncharacterized protein</fullName>
    </submittedName>
</protein>
<keyword evidence="3 5" id="KW-1133">Transmembrane helix</keyword>
<dbReference type="PANTHER" id="PTHR43652">
    <property type="entry name" value="BASIC AMINO ACID ANTIPORTER YFCC-RELATED"/>
    <property type="match status" value="1"/>
</dbReference>
<proteinExistence type="predicted"/>
<organism evidence="6 7">
    <name type="scientific">Sporosarcina limicola</name>
    <dbReference type="NCBI Taxonomy" id="34101"/>
    <lineage>
        <taxon>Bacteria</taxon>
        <taxon>Bacillati</taxon>
        <taxon>Bacillota</taxon>
        <taxon>Bacilli</taxon>
        <taxon>Bacillales</taxon>
        <taxon>Caryophanaceae</taxon>
        <taxon>Sporosarcina</taxon>
    </lineage>
</organism>
<name>A0A927MJ69_9BACL</name>
<comment type="caution">
    <text evidence="6">The sequence shown here is derived from an EMBL/GenBank/DDBJ whole genome shotgun (WGS) entry which is preliminary data.</text>
</comment>
<evidence type="ECO:0000256" key="3">
    <source>
        <dbReference type="ARBA" id="ARBA00022989"/>
    </source>
</evidence>
<dbReference type="GO" id="GO:0005886">
    <property type="term" value="C:plasma membrane"/>
    <property type="evidence" value="ECO:0007669"/>
    <property type="project" value="TreeGrafter"/>
</dbReference>
<dbReference type="AlphaFoldDB" id="A0A927MJ69"/>
<comment type="subcellular location">
    <subcellularLocation>
        <location evidence="1">Membrane</location>
        <topology evidence="1">Multi-pass membrane protein</topology>
    </subcellularLocation>
</comment>
<keyword evidence="4 5" id="KW-0472">Membrane</keyword>
<dbReference type="EMBL" id="JADBEL010000004">
    <property type="protein sequence ID" value="MBE1553947.1"/>
    <property type="molecule type" value="Genomic_DNA"/>
</dbReference>
<evidence type="ECO:0000256" key="5">
    <source>
        <dbReference type="SAM" id="Phobius"/>
    </source>
</evidence>
<accession>A0A927MJ69</accession>
<reference evidence="6" key="1">
    <citation type="submission" date="2020-10" db="EMBL/GenBank/DDBJ databases">
        <title>Genomic Encyclopedia of Type Strains, Phase IV (KMG-IV): sequencing the most valuable type-strain genomes for metagenomic binning, comparative biology and taxonomic classification.</title>
        <authorList>
            <person name="Goeker M."/>
        </authorList>
    </citation>
    <scope>NUCLEOTIDE SEQUENCE</scope>
    <source>
        <strain evidence="6">DSM 13886</strain>
    </source>
</reference>
<evidence type="ECO:0000313" key="6">
    <source>
        <dbReference type="EMBL" id="MBE1553947.1"/>
    </source>
</evidence>
<keyword evidence="7" id="KW-1185">Reference proteome</keyword>
<evidence type="ECO:0000256" key="4">
    <source>
        <dbReference type="ARBA" id="ARBA00023136"/>
    </source>
</evidence>
<feature type="transmembrane region" description="Helical" evidence="5">
    <location>
        <begin position="79"/>
        <end position="102"/>
    </location>
</feature>
<dbReference type="RefSeq" id="WP_192597968.1">
    <property type="nucleotide sequence ID" value="NZ_JADBEL010000004.1"/>
</dbReference>
<dbReference type="PANTHER" id="PTHR43652:SF2">
    <property type="entry name" value="BASIC AMINO ACID ANTIPORTER YFCC-RELATED"/>
    <property type="match status" value="1"/>
</dbReference>
<evidence type="ECO:0000256" key="2">
    <source>
        <dbReference type="ARBA" id="ARBA00022692"/>
    </source>
</evidence>
<sequence>MSFLSSKMTIKNGLKLRTGTNLELDDLKNGATHLIEAVISHQSGLLSKSIKQSKFRSRYIGYQTNLIVYGRGGYRFIDYIKIGTQLSLLVMVTAITVIYNMWF</sequence>
<evidence type="ECO:0000313" key="7">
    <source>
        <dbReference type="Proteomes" id="UP000658225"/>
    </source>
</evidence>
<dbReference type="InterPro" id="IPR051679">
    <property type="entry name" value="DASS-Related_Transporters"/>
</dbReference>
<keyword evidence="2 5" id="KW-0812">Transmembrane</keyword>
<dbReference type="Proteomes" id="UP000658225">
    <property type="component" value="Unassembled WGS sequence"/>
</dbReference>
<evidence type="ECO:0000256" key="1">
    <source>
        <dbReference type="ARBA" id="ARBA00004141"/>
    </source>
</evidence>